<organism evidence="1 2">
    <name type="scientific">Edwardsiella phage MSW-3</name>
    <dbReference type="NCBI Taxonomy" id="1264700"/>
    <lineage>
        <taxon>Viruses</taxon>
        <taxon>Duplodnaviria</taxon>
        <taxon>Heunggongvirae</taxon>
        <taxon>Uroviricota</taxon>
        <taxon>Caudoviricetes</taxon>
        <taxon>Yokohamavirus</taxon>
        <taxon>Yokohamavirus MSW3</taxon>
    </lineage>
</organism>
<accession>L0MZ36</accession>
<proteinExistence type="predicted"/>
<dbReference type="GeneID" id="14515979"/>
<evidence type="ECO:0000313" key="2">
    <source>
        <dbReference type="Proteomes" id="UP000010365"/>
    </source>
</evidence>
<dbReference type="Proteomes" id="UP000010365">
    <property type="component" value="Segment"/>
</dbReference>
<keyword evidence="2" id="KW-1185">Reference proteome</keyword>
<dbReference type="RefSeq" id="YP_007348962.1">
    <property type="nucleotide sequence ID" value="NC_020082.1"/>
</dbReference>
<evidence type="ECO:0000313" key="1">
    <source>
        <dbReference type="EMBL" id="BAM68870.1"/>
    </source>
</evidence>
<protein>
    <submittedName>
        <fullName evidence="1">Uncharacterized protein</fullName>
    </submittedName>
</protein>
<name>L0MZ36_9CAUD</name>
<sequence>MTRAKSREKLTVGVRNNKVRNSTDGMVHSFIFPFTANQNLMSAGGTRCE</sequence>
<reference evidence="1 2" key="1">
    <citation type="journal article" date="2013" name="Genome Announc.">
        <title>Complete Genome Sequence of a Novel Myovirus Which Infects Atypical Strains of Edwardsiella tarda.</title>
        <authorList>
            <person name="Yasuike M."/>
            <person name="Sugaya E."/>
            <person name="Nakamura Y."/>
            <person name="Shigenobu Y."/>
            <person name="Kawato Y."/>
            <person name="Kai W."/>
            <person name="Nagai S."/>
            <person name="Fujiwara A."/>
            <person name="Sano M."/>
            <person name="Kobayashi T."/>
            <person name="Nakai T."/>
        </authorList>
    </citation>
    <scope>NUCLEOTIDE SEQUENCE [LARGE SCALE GENOMIC DNA]</scope>
</reference>
<dbReference type="EMBL" id="AB767244">
    <property type="protein sequence ID" value="BAM68870.1"/>
    <property type="molecule type" value="Genomic_DNA"/>
</dbReference>
<dbReference type="KEGG" id="vg:14515979"/>